<dbReference type="InterPro" id="IPR040442">
    <property type="entry name" value="Pyrv_kinase-like_dom_sf"/>
</dbReference>
<proteinExistence type="inferred from homology"/>
<evidence type="ECO:0000259" key="11">
    <source>
        <dbReference type="Pfam" id="PF05524"/>
    </source>
</evidence>
<dbReference type="GO" id="GO:0016301">
    <property type="term" value="F:kinase activity"/>
    <property type="evidence" value="ECO:0007669"/>
    <property type="project" value="UniProtKB-KW"/>
</dbReference>
<dbReference type="SUPFAM" id="SSF51621">
    <property type="entry name" value="Phosphoenolpyruvate/pyruvate domain"/>
    <property type="match status" value="1"/>
</dbReference>
<dbReference type="InterPro" id="IPR036637">
    <property type="entry name" value="Phosphohistidine_dom_sf"/>
</dbReference>
<keyword evidence="6" id="KW-0418">Kinase</keyword>
<evidence type="ECO:0000313" key="13">
    <source>
        <dbReference type="Proteomes" id="UP001147653"/>
    </source>
</evidence>
<comment type="similarity">
    <text evidence="2">Belongs to the PEP-utilizing enzyme family.</text>
</comment>
<dbReference type="Pfam" id="PF05524">
    <property type="entry name" value="PEP-utilisers_N"/>
    <property type="match status" value="1"/>
</dbReference>
<dbReference type="Gene3D" id="3.20.20.60">
    <property type="entry name" value="Phosphoenolpyruvate-binding domains"/>
    <property type="match status" value="1"/>
</dbReference>
<evidence type="ECO:0000256" key="6">
    <source>
        <dbReference type="ARBA" id="ARBA00022777"/>
    </source>
</evidence>
<dbReference type="PANTHER" id="PTHR46244">
    <property type="entry name" value="PHOSPHOENOLPYRUVATE-PROTEIN PHOSPHOTRANSFERASE"/>
    <property type="match status" value="1"/>
</dbReference>
<comment type="caution">
    <text evidence="12">The sequence shown here is derived from an EMBL/GenBank/DDBJ whole genome shotgun (WGS) entry which is preliminary data.</text>
</comment>
<dbReference type="InterPro" id="IPR015813">
    <property type="entry name" value="Pyrv/PenolPyrv_kinase-like_dom"/>
</dbReference>
<comment type="cofactor">
    <cofactor evidence="1">
        <name>Mg(2+)</name>
        <dbReference type="ChEBI" id="CHEBI:18420"/>
    </cofactor>
</comment>
<feature type="domain" description="PEP-utilising enzyme mobile" evidence="9">
    <location>
        <begin position="148"/>
        <end position="216"/>
    </location>
</feature>
<dbReference type="SUPFAM" id="SSF52009">
    <property type="entry name" value="Phosphohistidine domain"/>
    <property type="match status" value="1"/>
</dbReference>
<feature type="domain" description="PEP-utilising enzyme C-terminal" evidence="10">
    <location>
        <begin position="230"/>
        <end position="489"/>
    </location>
</feature>
<evidence type="ECO:0000313" key="12">
    <source>
        <dbReference type="EMBL" id="MDA0185396.1"/>
    </source>
</evidence>
<evidence type="ECO:0000256" key="7">
    <source>
        <dbReference type="ARBA" id="ARBA00022842"/>
    </source>
</evidence>
<organism evidence="12 13">
    <name type="scientific">Solirubrobacter phytolaccae</name>
    <dbReference type="NCBI Taxonomy" id="1404360"/>
    <lineage>
        <taxon>Bacteria</taxon>
        <taxon>Bacillati</taxon>
        <taxon>Actinomycetota</taxon>
        <taxon>Thermoleophilia</taxon>
        <taxon>Solirubrobacterales</taxon>
        <taxon>Solirubrobacteraceae</taxon>
        <taxon>Solirubrobacter</taxon>
    </lineage>
</organism>
<dbReference type="InterPro" id="IPR000121">
    <property type="entry name" value="PEP_util_C"/>
</dbReference>
<dbReference type="InterPro" id="IPR050499">
    <property type="entry name" value="PEP-utilizing_PTS_enzyme"/>
</dbReference>
<accession>A0A9X3NKR3</accession>
<dbReference type="EMBL" id="JAPDDP010000111">
    <property type="protein sequence ID" value="MDA0185396.1"/>
    <property type="molecule type" value="Genomic_DNA"/>
</dbReference>
<dbReference type="Gene3D" id="1.10.274.10">
    <property type="entry name" value="PtsI, HPr-binding domain"/>
    <property type="match status" value="1"/>
</dbReference>
<evidence type="ECO:0000256" key="5">
    <source>
        <dbReference type="ARBA" id="ARBA00022723"/>
    </source>
</evidence>
<evidence type="ECO:0000256" key="1">
    <source>
        <dbReference type="ARBA" id="ARBA00001946"/>
    </source>
</evidence>
<dbReference type="PANTHER" id="PTHR46244:SF3">
    <property type="entry name" value="PHOSPHOENOLPYRUVATE-PROTEIN PHOSPHOTRANSFERASE"/>
    <property type="match status" value="1"/>
</dbReference>
<dbReference type="Pfam" id="PF02896">
    <property type="entry name" value="PEP-utilizers_C"/>
    <property type="match status" value="1"/>
</dbReference>
<sequence>MAERRLSGLAAAPGVAGGAVWRIGAVDSGAHAGDPAAELADARARLARAGDELTALADRLRADGATEQADIVETGVLMAADPALDVAVEAAVARGLAAPPAILEATDQLADTLAAIDDPVLAARADDVRSLGRRAASDRATPTGSGPFILVAQDLGPADVAELDERVAGIALAAGGPSAHAAVIARGLGLPMVVGVGAPLLELADGTSLAVDGDRGDAVVDPTTPPPVRQTRAVATGPAVTRDGVRVRILVNAAGPAEVRAGLAAGAEGVGLLRTELAFLDAPDWPDEPAHRRRLEPVLELLAGRIATVRVLDFGGDKTPPFLQGISERGIALLLGQPEALAAQLRAIGTADGIRVLLPLVRDAADVEAVRAHTTAPLGAMIETAAAAARADEIAAAADFLSIGTNDLTADVLGVDRFAPGTVATYDPRVLAQIARVGEAANARGRVLEVCGEAASDPRMVPLLVGLGVTELSVGAARVAETHAAVRALDSGAASELARAAVAAPDLAAVERLLGEAGH</sequence>
<dbReference type="Pfam" id="PF00391">
    <property type="entry name" value="PEP-utilizers"/>
    <property type="match status" value="1"/>
</dbReference>
<dbReference type="GO" id="GO:0046872">
    <property type="term" value="F:metal ion binding"/>
    <property type="evidence" value="ECO:0007669"/>
    <property type="project" value="UniProtKB-KW"/>
</dbReference>
<reference evidence="12" key="1">
    <citation type="submission" date="2022-10" db="EMBL/GenBank/DDBJ databases">
        <title>The WGS of Solirubrobacter phytolaccae KCTC 29190.</title>
        <authorList>
            <person name="Jiang Z."/>
        </authorList>
    </citation>
    <scope>NUCLEOTIDE SEQUENCE</scope>
    <source>
        <strain evidence="12">KCTC 29190</strain>
    </source>
</reference>
<evidence type="ECO:0000256" key="4">
    <source>
        <dbReference type="ARBA" id="ARBA00022679"/>
    </source>
</evidence>
<dbReference type="Gene3D" id="3.50.30.10">
    <property type="entry name" value="Phosphohistidine domain"/>
    <property type="match status" value="1"/>
</dbReference>
<dbReference type="GO" id="GO:0009401">
    <property type="term" value="P:phosphoenolpyruvate-dependent sugar phosphotransferase system"/>
    <property type="evidence" value="ECO:0007669"/>
    <property type="project" value="InterPro"/>
</dbReference>
<evidence type="ECO:0000256" key="2">
    <source>
        <dbReference type="ARBA" id="ARBA00007837"/>
    </source>
</evidence>
<dbReference type="AlphaFoldDB" id="A0A9X3NKR3"/>
<keyword evidence="5" id="KW-0479">Metal-binding</keyword>
<keyword evidence="7" id="KW-0460">Magnesium</keyword>
<dbReference type="InterPro" id="IPR008731">
    <property type="entry name" value="PTS_EIN"/>
</dbReference>
<feature type="domain" description="Phosphotransferase system enzyme I N-terminal" evidence="11">
    <location>
        <begin position="8"/>
        <end position="124"/>
    </location>
</feature>
<dbReference type="InterPro" id="IPR036618">
    <property type="entry name" value="PtsI_HPr-bd_sf"/>
</dbReference>
<evidence type="ECO:0000256" key="3">
    <source>
        <dbReference type="ARBA" id="ARBA00016544"/>
    </source>
</evidence>
<keyword evidence="13" id="KW-1185">Reference proteome</keyword>
<name>A0A9X3NKR3_9ACTN</name>
<dbReference type="SUPFAM" id="SSF47831">
    <property type="entry name" value="Enzyme I of the PEP:sugar phosphotransferase system HPr-binding (sub)domain"/>
    <property type="match status" value="1"/>
</dbReference>
<evidence type="ECO:0000259" key="9">
    <source>
        <dbReference type="Pfam" id="PF00391"/>
    </source>
</evidence>
<dbReference type="PROSITE" id="PS00370">
    <property type="entry name" value="PEP_ENZYMES_PHOS_SITE"/>
    <property type="match status" value="1"/>
</dbReference>
<evidence type="ECO:0000259" key="10">
    <source>
        <dbReference type="Pfam" id="PF02896"/>
    </source>
</evidence>
<dbReference type="RefSeq" id="WP_270029899.1">
    <property type="nucleotide sequence ID" value="NZ_JAPDDP010000111.1"/>
</dbReference>
<protein>
    <recommendedName>
        <fullName evidence="3">Phosphoenolpyruvate-protein phosphotransferase</fullName>
    </recommendedName>
    <alternativeName>
        <fullName evidence="8">Phosphotransferase system, enzyme I</fullName>
    </alternativeName>
</protein>
<gene>
    <name evidence="12" type="ORF">OJ997_34135</name>
</gene>
<evidence type="ECO:0000256" key="8">
    <source>
        <dbReference type="ARBA" id="ARBA00033235"/>
    </source>
</evidence>
<dbReference type="InterPro" id="IPR018274">
    <property type="entry name" value="PEP_util_AS"/>
</dbReference>
<keyword evidence="4" id="KW-0808">Transferase</keyword>
<dbReference type="Proteomes" id="UP001147653">
    <property type="component" value="Unassembled WGS sequence"/>
</dbReference>
<dbReference type="InterPro" id="IPR008279">
    <property type="entry name" value="PEP-util_enz_mobile_dom"/>
</dbReference>